<organism evidence="2">
    <name type="scientific">uncultured Solirubrobacteraceae bacterium</name>
    <dbReference type="NCBI Taxonomy" id="1162706"/>
    <lineage>
        <taxon>Bacteria</taxon>
        <taxon>Bacillati</taxon>
        <taxon>Actinomycetota</taxon>
        <taxon>Thermoleophilia</taxon>
        <taxon>Solirubrobacterales</taxon>
        <taxon>Solirubrobacteraceae</taxon>
        <taxon>environmental samples</taxon>
    </lineage>
</organism>
<keyword evidence="2" id="KW-0808">Transferase</keyword>
<feature type="compositionally biased region" description="Low complexity" evidence="1">
    <location>
        <begin position="278"/>
        <end position="293"/>
    </location>
</feature>
<protein>
    <submittedName>
        <fullName evidence="2">S-adenosylmethionine synthetase</fullName>
        <ecNumber evidence="2">2.5.1.6</ecNumber>
    </submittedName>
</protein>
<evidence type="ECO:0000256" key="1">
    <source>
        <dbReference type="SAM" id="MobiDB-lite"/>
    </source>
</evidence>
<feature type="compositionally biased region" description="Basic and acidic residues" evidence="1">
    <location>
        <begin position="379"/>
        <end position="395"/>
    </location>
</feature>
<name>A0A6J4SDX0_9ACTN</name>
<dbReference type="GO" id="GO:0004478">
    <property type="term" value="F:methionine adenosyltransferase activity"/>
    <property type="evidence" value="ECO:0007669"/>
    <property type="project" value="UniProtKB-EC"/>
</dbReference>
<feature type="compositionally biased region" description="Basic residues" evidence="1">
    <location>
        <begin position="118"/>
        <end position="131"/>
    </location>
</feature>
<feature type="region of interest" description="Disordered" evidence="1">
    <location>
        <begin position="1"/>
        <end position="417"/>
    </location>
</feature>
<feature type="non-terminal residue" evidence="2">
    <location>
        <position position="417"/>
    </location>
</feature>
<feature type="compositionally biased region" description="Basic and acidic residues" evidence="1">
    <location>
        <begin position="193"/>
        <end position="225"/>
    </location>
</feature>
<gene>
    <name evidence="2" type="ORF">AVDCRST_MAG65-2320</name>
</gene>
<evidence type="ECO:0000313" key="2">
    <source>
        <dbReference type="EMBL" id="CAA9496202.1"/>
    </source>
</evidence>
<feature type="compositionally biased region" description="Basic and acidic residues" evidence="1">
    <location>
        <begin position="160"/>
        <end position="170"/>
    </location>
</feature>
<feature type="compositionally biased region" description="Basic and acidic residues" evidence="1">
    <location>
        <begin position="132"/>
        <end position="146"/>
    </location>
</feature>
<feature type="compositionally biased region" description="Basic and acidic residues" evidence="1">
    <location>
        <begin position="402"/>
        <end position="417"/>
    </location>
</feature>
<dbReference type="AlphaFoldDB" id="A0A6J4SDX0"/>
<reference evidence="2" key="1">
    <citation type="submission" date="2020-02" db="EMBL/GenBank/DDBJ databases">
        <authorList>
            <person name="Meier V. D."/>
        </authorList>
    </citation>
    <scope>NUCLEOTIDE SEQUENCE</scope>
    <source>
        <strain evidence="2">AVDCRST_MAG65</strain>
    </source>
</reference>
<proteinExistence type="predicted"/>
<dbReference type="EMBL" id="CADCVL010000386">
    <property type="protein sequence ID" value="CAA9496202.1"/>
    <property type="molecule type" value="Genomic_DNA"/>
</dbReference>
<feature type="compositionally biased region" description="Basic and acidic residues" evidence="1">
    <location>
        <begin position="87"/>
        <end position="117"/>
    </location>
</feature>
<feature type="compositionally biased region" description="Basic and acidic residues" evidence="1">
    <location>
        <begin position="34"/>
        <end position="68"/>
    </location>
</feature>
<feature type="compositionally biased region" description="Basic and acidic residues" evidence="1">
    <location>
        <begin position="294"/>
        <end position="304"/>
    </location>
</feature>
<dbReference type="EC" id="2.5.1.6" evidence="2"/>
<accession>A0A6J4SDX0</accession>
<feature type="compositionally biased region" description="Basic residues" evidence="1">
    <location>
        <begin position="244"/>
        <end position="277"/>
    </location>
</feature>
<feature type="compositionally biased region" description="Basic residues" evidence="1">
    <location>
        <begin position="69"/>
        <end position="79"/>
    </location>
</feature>
<feature type="compositionally biased region" description="Basic and acidic residues" evidence="1">
    <location>
        <begin position="231"/>
        <end position="243"/>
    </location>
</feature>
<feature type="non-terminal residue" evidence="2">
    <location>
        <position position="1"/>
    </location>
</feature>
<feature type="compositionally biased region" description="Basic residues" evidence="1">
    <location>
        <begin position="1"/>
        <end position="17"/>
    </location>
</feature>
<feature type="compositionally biased region" description="Low complexity" evidence="1">
    <location>
        <begin position="147"/>
        <end position="158"/>
    </location>
</feature>
<sequence>VHHHPAHRRRVAGRRRGGRDAPPLHLGVGHRGAPRQDRRPDLGRGARRDPAPRPEGARGVRDARDHRQRDHRRRDHHARLGGPADAGARDDRAHRLQRRDVRLRQPHVRRDQHDRQAVARHRAGRGHGRRGRPGDDVRVRDRRDPGAHAAPDRALAPPDRAPERAPEGRHAPLAAPRRQGPGERRLRGRAPGRGRDGGGEHAARRVDQHRGSARRDRAPRDRAGDPGRAPRPVDRVPHQPDRPLRRRRADGRRRAHRPQDHRRHVRRHGPPRRRRVQRQGPEQGRPVGGVRRPLGGEERGRRGAGEAVRGAARLRDRRGRAGVDHGQHVRHGRGVRRGDRRGGARGVQPHAEGDHRRAGSAQADLLADGGVRTLRPRAPRRDPHDAARREAEHADQPGLHLGADRQGRGAEASRRAV</sequence>